<protein>
    <submittedName>
        <fullName evidence="1">Uncharacterized protein</fullName>
    </submittedName>
</protein>
<evidence type="ECO:0000313" key="1">
    <source>
        <dbReference type="EMBL" id="KAG8043600.1"/>
    </source>
</evidence>
<dbReference type="EMBL" id="JAAALK010000953">
    <property type="protein sequence ID" value="KAG8043600.1"/>
    <property type="molecule type" value="Genomic_DNA"/>
</dbReference>
<proteinExistence type="predicted"/>
<sequence>MIVLRWKGGDFEFEQISLSEDNISLCPDREDDLDSDVPNGGVNQLPVLHSTIFGKNSAEKLIRLEDDDWLNSTYASSSYRHAVNIPNNERSGEVNAGLNIPNWQYSAPPLPFISSSYTSHPLNLIGGNNIESAHFAMNANTAQRSVFNGIWFPSPAISTGNDDGE</sequence>
<accession>A0A8J5RDY2</accession>
<dbReference type="AlphaFoldDB" id="A0A8J5RDY2"/>
<dbReference type="Proteomes" id="UP000729402">
    <property type="component" value="Unassembled WGS sequence"/>
</dbReference>
<organism evidence="1 2">
    <name type="scientific">Zizania palustris</name>
    <name type="common">Northern wild rice</name>
    <dbReference type="NCBI Taxonomy" id="103762"/>
    <lineage>
        <taxon>Eukaryota</taxon>
        <taxon>Viridiplantae</taxon>
        <taxon>Streptophyta</taxon>
        <taxon>Embryophyta</taxon>
        <taxon>Tracheophyta</taxon>
        <taxon>Spermatophyta</taxon>
        <taxon>Magnoliopsida</taxon>
        <taxon>Liliopsida</taxon>
        <taxon>Poales</taxon>
        <taxon>Poaceae</taxon>
        <taxon>BOP clade</taxon>
        <taxon>Oryzoideae</taxon>
        <taxon>Oryzeae</taxon>
        <taxon>Zizaniinae</taxon>
        <taxon>Zizania</taxon>
    </lineage>
</organism>
<reference evidence="1" key="2">
    <citation type="submission" date="2021-02" db="EMBL/GenBank/DDBJ databases">
        <authorList>
            <person name="Kimball J.A."/>
            <person name="Haas M.W."/>
            <person name="Macchietto M."/>
            <person name="Kono T."/>
            <person name="Duquette J."/>
            <person name="Shao M."/>
        </authorList>
    </citation>
    <scope>NUCLEOTIDE SEQUENCE</scope>
    <source>
        <tissue evidence="1">Fresh leaf tissue</tissue>
    </source>
</reference>
<comment type="caution">
    <text evidence="1">The sequence shown here is derived from an EMBL/GenBank/DDBJ whole genome shotgun (WGS) entry which is preliminary data.</text>
</comment>
<keyword evidence="2" id="KW-1185">Reference proteome</keyword>
<name>A0A8J5RDY2_ZIZPA</name>
<reference evidence="1" key="1">
    <citation type="journal article" date="2021" name="bioRxiv">
        <title>Whole Genome Assembly and Annotation of Northern Wild Rice, Zizania palustris L., Supports a Whole Genome Duplication in the Zizania Genus.</title>
        <authorList>
            <person name="Haas M."/>
            <person name="Kono T."/>
            <person name="Macchietto M."/>
            <person name="Millas R."/>
            <person name="McGilp L."/>
            <person name="Shao M."/>
            <person name="Duquette J."/>
            <person name="Hirsch C.N."/>
            <person name="Kimball J."/>
        </authorList>
    </citation>
    <scope>NUCLEOTIDE SEQUENCE</scope>
    <source>
        <tissue evidence="1">Fresh leaf tissue</tissue>
    </source>
</reference>
<evidence type="ECO:0000313" key="2">
    <source>
        <dbReference type="Proteomes" id="UP000729402"/>
    </source>
</evidence>
<gene>
    <name evidence="1" type="ORF">GUJ93_ZPchr0458g22358</name>
</gene>